<dbReference type="GO" id="GO:0046872">
    <property type="term" value="F:metal ion binding"/>
    <property type="evidence" value="ECO:0007669"/>
    <property type="project" value="UniProtKB-KW"/>
</dbReference>
<reference evidence="11" key="1">
    <citation type="submission" date="2021-01" db="EMBL/GenBank/DDBJ databases">
        <title>Genome public.</title>
        <authorList>
            <person name="Liu C."/>
            <person name="Sun Q."/>
        </authorList>
    </citation>
    <scope>NUCLEOTIDE SEQUENCE</scope>
    <source>
        <strain evidence="11">YIM B02565</strain>
    </source>
</reference>
<dbReference type="Gene3D" id="3.90.320.10">
    <property type="match status" value="1"/>
</dbReference>
<evidence type="ECO:0000256" key="2">
    <source>
        <dbReference type="ARBA" id="ARBA00022723"/>
    </source>
</evidence>
<evidence type="ECO:0000256" key="7">
    <source>
        <dbReference type="ARBA" id="ARBA00023118"/>
    </source>
</evidence>
<keyword evidence="6 9" id="KW-0411">Iron-sulfur</keyword>
<dbReference type="GO" id="GO:0004527">
    <property type="term" value="F:exonuclease activity"/>
    <property type="evidence" value="ECO:0007669"/>
    <property type="project" value="UniProtKB-KW"/>
</dbReference>
<dbReference type="EC" id="3.1.12.1" evidence="9"/>
<comment type="cofactor">
    <cofactor evidence="9">
        <name>iron-sulfur cluster</name>
        <dbReference type="ChEBI" id="CHEBI:30408"/>
    </cofactor>
</comment>
<evidence type="ECO:0000256" key="9">
    <source>
        <dbReference type="RuleBase" id="RU365022"/>
    </source>
</evidence>
<name>A0A937FH19_9CLOT</name>
<keyword evidence="8 9" id="KW-0464">Manganese</keyword>
<dbReference type="GO" id="GO:0051536">
    <property type="term" value="F:iron-sulfur cluster binding"/>
    <property type="evidence" value="ECO:0007669"/>
    <property type="project" value="UniProtKB-KW"/>
</dbReference>
<dbReference type="InterPro" id="IPR013343">
    <property type="entry name" value="CRISPR-assoc_prot_Cas4"/>
</dbReference>
<keyword evidence="2 9" id="KW-0479">Metal-binding</keyword>
<comment type="cofactor">
    <cofactor evidence="9">
        <name>Mg(2+)</name>
        <dbReference type="ChEBI" id="CHEBI:18420"/>
    </cofactor>
    <cofactor evidence="9">
        <name>Mn(2+)</name>
        <dbReference type="ChEBI" id="CHEBI:29035"/>
    </cofactor>
    <text evidence="9">Mg(2+) or Mn(2+) required for ssDNA cleavage activity.</text>
</comment>
<dbReference type="EMBL" id="JAESWA010000022">
    <property type="protein sequence ID" value="MBL4931893.1"/>
    <property type="molecule type" value="Genomic_DNA"/>
</dbReference>
<gene>
    <name evidence="11" type="primary">cas4</name>
    <name evidence="11" type="ORF">JK634_08755</name>
</gene>
<protein>
    <recommendedName>
        <fullName evidence="9">CRISPR-associated exonuclease Cas4</fullName>
        <ecNumber evidence="9">3.1.12.1</ecNumber>
    </recommendedName>
</protein>
<dbReference type="InterPro" id="IPR022765">
    <property type="entry name" value="Dna2/Cas4_DUF83"/>
</dbReference>
<dbReference type="PANTHER" id="PTHR37168">
    <property type="entry name" value="CRISPR-ASSOCIATED EXONUCLEASE CAS4"/>
    <property type="match status" value="1"/>
</dbReference>
<dbReference type="Proteomes" id="UP000623681">
    <property type="component" value="Unassembled WGS sequence"/>
</dbReference>
<keyword evidence="1 9" id="KW-0540">Nuclease</keyword>
<feature type="domain" description="DUF83" evidence="10">
    <location>
        <begin position="11"/>
        <end position="167"/>
    </location>
</feature>
<evidence type="ECO:0000256" key="8">
    <source>
        <dbReference type="ARBA" id="ARBA00023211"/>
    </source>
</evidence>
<sequence>MEFDFDKHKTQGVKVNYYYICHRKLWLFSKGISFEKNDDRVLQGKVLHEYSYNREKNKEIEIDNTIKVDIMDKENVKEIKISSKMKDSDRMQLLYYLYYLKQLGINRKGKINYTKEKRVEEISLTTEDENTIENVLVDIKKIENMNAPPKTIKKPYCKKCAYYEFCYSGEEE</sequence>
<dbReference type="PANTHER" id="PTHR37168:SF1">
    <property type="entry name" value="CRISPR-ASSOCIATED EXONUCLEASE CAS4"/>
    <property type="match status" value="1"/>
</dbReference>
<keyword evidence="12" id="KW-1185">Reference proteome</keyword>
<evidence type="ECO:0000256" key="5">
    <source>
        <dbReference type="ARBA" id="ARBA00023004"/>
    </source>
</evidence>
<dbReference type="AlphaFoldDB" id="A0A937FH19"/>
<comment type="similarity">
    <text evidence="9">Belongs to the CRISPR-associated exonuclease Cas4 family.</text>
</comment>
<evidence type="ECO:0000256" key="6">
    <source>
        <dbReference type="ARBA" id="ARBA00023014"/>
    </source>
</evidence>
<accession>A0A937FH19</accession>
<keyword evidence="7 9" id="KW-0051">Antiviral defense</keyword>
<comment type="function">
    <text evidence="9">CRISPR (clustered regularly interspaced short palindromic repeat) is an adaptive immune system that provides protection against mobile genetic elements (viruses, transposable elements and conjugative plasmids). CRISPR clusters contain sequences complementary to antecedent mobile elements and target invading nucleic acids. CRISPR clusters are transcribed and processed into CRISPR RNA (crRNA).</text>
</comment>
<dbReference type="RefSeq" id="WP_202767276.1">
    <property type="nucleotide sequence ID" value="NZ_JAESWA010000022.1"/>
</dbReference>
<evidence type="ECO:0000313" key="11">
    <source>
        <dbReference type="EMBL" id="MBL4931893.1"/>
    </source>
</evidence>
<keyword evidence="5 9" id="KW-0408">Iron</keyword>
<evidence type="ECO:0000256" key="1">
    <source>
        <dbReference type="ARBA" id="ARBA00022722"/>
    </source>
</evidence>
<proteinExistence type="inferred from homology"/>
<dbReference type="InterPro" id="IPR011604">
    <property type="entry name" value="PDDEXK-like_dom_sf"/>
</dbReference>
<evidence type="ECO:0000256" key="3">
    <source>
        <dbReference type="ARBA" id="ARBA00022801"/>
    </source>
</evidence>
<comment type="caution">
    <text evidence="11">The sequence shown here is derived from an EMBL/GenBank/DDBJ whole genome shotgun (WGS) entry which is preliminary data.</text>
</comment>
<dbReference type="Pfam" id="PF01930">
    <property type="entry name" value="Cas_Cas4"/>
    <property type="match status" value="1"/>
</dbReference>
<keyword evidence="4 9" id="KW-0269">Exonuclease</keyword>
<dbReference type="GO" id="GO:0051607">
    <property type="term" value="P:defense response to virus"/>
    <property type="evidence" value="ECO:0007669"/>
    <property type="project" value="UniProtKB-KW"/>
</dbReference>
<evidence type="ECO:0000313" key="12">
    <source>
        <dbReference type="Proteomes" id="UP000623681"/>
    </source>
</evidence>
<evidence type="ECO:0000259" key="10">
    <source>
        <dbReference type="Pfam" id="PF01930"/>
    </source>
</evidence>
<organism evidence="11 12">
    <name type="scientific">Clostridium paridis</name>
    <dbReference type="NCBI Taxonomy" id="2803863"/>
    <lineage>
        <taxon>Bacteria</taxon>
        <taxon>Bacillati</taxon>
        <taxon>Bacillota</taxon>
        <taxon>Clostridia</taxon>
        <taxon>Eubacteriales</taxon>
        <taxon>Clostridiaceae</taxon>
        <taxon>Clostridium</taxon>
    </lineage>
</organism>
<evidence type="ECO:0000256" key="4">
    <source>
        <dbReference type="ARBA" id="ARBA00022839"/>
    </source>
</evidence>
<keyword evidence="3 9" id="KW-0378">Hydrolase</keyword>
<dbReference type="NCBIfam" id="TIGR00372">
    <property type="entry name" value="cas4"/>
    <property type="match status" value="1"/>
</dbReference>